<dbReference type="GO" id="GO:0003964">
    <property type="term" value="F:RNA-directed DNA polymerase activity"/>
    <property type="evidence" value="ECO:0007669"/>
    <property type="project" value="UniProtKB-KW"/>
</dbReference>
<proteinExistence type="predicted"/>
<gene>
    <name evidence="1" type="ORF">Tci_862808</name>
</gene>
<evidence type="ECO:0000313" key="1">
    <source>
        <dbReference type="EMBL" id="GFC90838.1"/>
    </source>
</evidence>
<accession>A0A699S0C6</accession>
<name>A0A699S0C6_TANCI</name>
<organism evidence="1">
    <name type="scientific">Tanacetum cinerariifolium</name>
    <name type="common">Dalmatian daisy</name>
    <name type="synonym">Chrysanthemum cinerariifolium</name>
    <dbReference type="NCBI Taxonomy" id="118510"/>
    <lineage>
        <taxon>Eukaryota</taxon>
        <taxon>Viridiplantae</taxon>
        <taxon>Streptophyta</taxon>
        <taxon>Embryophyta</taxon>
        <taxon>Tracheophyta</taxon>
        <taxon>Spermatophyta</taxon>
        <taxon>Magnoliopsida</taxon>
        <taxon>eudicotyledons</taxon>
        <taxon>Gunneridae</taxon>
        <taxon>Pentapetalae</taxon>
        <taxon>asterids</taxon>
        <taxon>campanulids</taxon>
        <taxon>Asterales</taxon>
        <taxon>Asteraceae</taxon>
        <taxon>Asteroideae</taxon>
        <taxon>Anthemideae</taxon>
        <taxon>Anthemidinae</taxon>
        <taxon>Tanacetum</taxon>
    </lineage>
</organism>
<comment type="caution">
    <text evidence="1">The sequence shown here is derived from an EMBL/GenBank/DDBJ whole genome shotgun (WGS) entry which is preliminary data.</text>
</comment>
<protein>
    <submittedName>
        <fullName evidence="1">Putative reverse transcriptase domain-containing protein</fullName>
    </submittedName>
</protein>
<reference evidence="1" key="1">
    <citation type="journal article" date="2019" name="Sci. Rep.">
        <title>Draft genome of Tanacetum cinerariifolium, the natural source of mosquito coil.</title>
        <authorList>
            <person name="Yamashiro T."/>
            <person name="Shiraishi A."/>
            <person name="Satake H."/>
            <person name="Nakayama K."/>
        </authorList>
    </citation>
    <scope>NUCLEOTIDE SEQUENCE</scope>
</reference>
<dbReference type="EMBL" id="BKCJ011128434">
    <property type="protein sequence ID" value="GFC90838.1"/>
    <property type="molecule type" value="Genomic_DNA"/>
</dbReference>
<feature type="non-terminal residue" evidence="1">
    <location>
        <position position="1"/>
    </location>
</feature>
<keyword evidence="1" id="KW-0808">Transferase</keyword>
<sequence length="109" mass="12971">EEVLVTIVVRKVIQETDVQRRLSKRKLEKHVVELMLLRMMSLKVRMWLLVISCIKARKYIERGCHLFLAYVTESKSKEKRMKDVPVIHDFPEVFPKELLGLPPPRQVEF</sequence>
<keyword evidence="1" id="KW-0695">RNA-directed DNA polymerase</keyword>
<dbReference type="AlphaFoldDB" id="A0A699S0C6"/>
<keyword evidence="1" id="KW-0548">Nucleotidyltransferase</keyword>